<dbReference type="EMBL" id="JBFOLJ010000013">
    <property type="protein sequence ID" value="KAL2483793.1"/>
    <property type="molecule type" value="Genomic_DNA"/>
</dbReference>
<accession>A0ABD1R5Y7</accession>
<proteinExistence type="predicted"/>
<dbReference type="InterPro" id="IPR040276">
    <property type="entry name" value="At4g26450-like"/>
</dbReference>
<reference evidence="3" key="1">
    <citation type="submission" date="2024-07" db="EMBL/GenBank/DDBJ databases">
        <title>Two chromosome-level genome assemblies of Korean endemic species Abeliophyllum distichum and Forsythia ovata (Oleaceae).</title>
        <authorList>
            <person name="Jang H."/>
        </authorList>
    </citation>
    <scope>NUCLEOTIDE SEQUENCE [LARGE SCALE GENOMIC DNA]</scope>
</reference>
<dbReference type="AlphaFoldDB" id="A0ABD1R5Y7"/>
<feature type="compositionally biased region" description="Polar residues" evidence="1">
    <location>
        <begin position="214"/>
        <end position="229"/>
    </location>
</feature>
<feature type="region of interest" description="Disordered" evidence="1">
    <location>
        <begin position="132"/>
        <end position="310"/>
    </location>
</feature>
<name>A0ABD1R5Y7_9LAMI</name>
<gene>
    <name evidence="2" type="ORF">Fot_45237</name>
</gene>
<evidence type="ECO:0000313" key="3">
    <source>
        <dbReference type="Proteomes" id="UP001604277"/>
    </source>
</evidence>
<dbReference type="Proteomes" id="UP001604277">
    <property type="component" value="Unassembled WGS sequence"/>
</dbReference>
<sequence>MHARHHHGPGKGYGSNSMGMGSMAIGSHGLPDGPIRGPRMYNSEYRNYSRGSQGCVGHSKLFQLPLPPPRKTDIFMEAGKLAAEYLISKGVLPSNALSGKWQNGGLKNQMGDFRGFRPHEFDPIHMDVRASAHSLSGDASEDVGPDKRRHSDEYYSMGSRSFARGSKRNRSYHSFGRSQSWSGRNRDSPGLEAEGASDEHHDGQSVGKDRDGGEQTSSPGELTQESNNMADLESGLEKCNSVDDACAKARSSGNEKDLQSNADKEVVKDSNEENISETGEVEKGNNAIDLEQKEGKNMEVKASAHEDLESKDDIDSCKFANVPTRTCSSSSIRGTPLDLDPITEDENINENKLSEGSGVHATDVHIDSSAGVASSGRSRELKSLNSDVLKAPIVEEKLGVTYVSRRGLCSKFRSFPDRSVLKDQEVDKELQEFRRSNSMYMERGNKRALVVSIDGVEGTKKPREWAPMKTQSDGCLPCANTMETQQNSKEPRISCSEHVILSPEQKNLYISLFPKGHAESFQYTEEKQLFPGSFKTCDLNLIETCDGNENITESVKLEAPIDVDLSMSNSYRRVSNKNGKHGVDGKDIEVIDLENDSVHKNKTFTPERRADTVFTGLDSFPNNVHNANESPDVRDGYGLVISELIGNDRPECSYVPTELNSLHNDLGLHNEEVILVDDDPIYMSLEEIPFSFLKGWERPTQDYGKPF</sequence>
<dbReference type="PANTHER" id="PTHR36056:SF1">
    <property type="entry name" value="PROTEIN, PUTATIVE-RELATED"/>
    <property type="match status" value="1"/>
</dbReference>
<feature type="region of interest" description="Disordered" evidence="1">
    <location>
        <begin position="24"/>
        <end position="46"/>
    </location>
</feature>
<protein>
    <submittedName>
        <fullName evidence="2">Uncharacterized protein</fullName>
    </submittedName>
</protein>
<feature type="compositionally biased region" description="Basic and acidic residues" evidence="1">
    <location>
        <begin position="253"/>
        <end position="271"/>
    </location>
</feature>
<dbReference type="PANTHER" id="PTHR36056">
    <property type="entry name" value="PROTEIN, PUTATIVE-RELATED"/>
    <property type="match status" value="1"/>
</dbReference>
<feature type="compositionally biased region" description="Basic and acidic residues" evidence="1">
    <location>
        <begin position="197"/>
        <end position="213"/>
    </location>
</feature>
<feature type="compositionally biased region" description="Basic and acidic residues" evidence="1">
    <location>
        <begin position="290"/>
        <end position="310"/>
    </location>
</feature>
<comment type="caution">
    <text evidence="2">The sequence shown here is derived from an EMBL/GenBank/DDBJ whole genome shotgun (WGS) entry which is preliminary data.</text>
</comment>
<keyword evidence="3" id="KW-1185">Reference proteome</keyword>
<feature type="compositionally biased region" description="Basic and acidic residues" evidence="1">
    <location>
        <begin position="144"/>
        <end position="153"/>
    </location>
</feature>
<evidence type="ECO:0000256" key="1">
    <source>
        <dbReference type="SAM" id="MobiDB-lite"/>
    </source>
</evidence>
<evidence type="ECO:0000313" key="2">
    <source>
        <dbReference type="EMBL" id="KAL2483793.1"/>
    </source>
</evidence>
<organism evidence="2 3">
    <name type="scientific">Forsythia ovata</name>
    <dbReference type="NCBI Taxonomy" id="205694"/>
    <lineage>
        <taxon>Eukaryota</taxon>
        <taxon>Viridiplantae</taxon>
        <taxon>Streptophyta</taxon>
        <taxon>Embryophyta</taxon>
        <taxon>Tracheophyta</taxon>
        <taxon>Spermatophyta</taxon>
        <taxon>Magnoliopsida</taxon>
        <taxon>eudicotyledons</taxon>
        <taxon>Gunneridae</taxon>
        <taxon>Pentapetalae</taxon>
        <taxon>asterids</taxon>
        <taxon>lamiids</taxon>
        <taxon>Lamiales</taxon>
        <taxon>Oleaceae</taxon>
        <taxon>Forsythieae</taxon>
        <taxon>Forsythia</taxon>
    </lineage>
</organism>